<gene>
    <name evidence="1" type="ORF">VNO77_20157</name>
</gene>
<accession>A0AAN9QM56</accession>
<evidence type="ECO:0000313" key="2">
    <source>
        <dbReference type="Proteomes" id="UP001367508"/>
    </source>
</evidence>
<proteinExistence type="predicted"/>
<dbReference type="AlphaFoldDB" id="A0AAN9QM56"/>
<organism evidence="1 2">
    <name type="scientific">Canavalia gladiata</name>
    <name type="common">Sword bean</name>
    <name type="synonym">Dolichos gladiatus</name>
    <dbReference type="NCBI Taxonomy" id="3824"/>
    <lineage>
        <taxon>Eukaryota</taxon>
        <taxon>Viridiplantae</taxon>
        <taxon>Streptophyta</taxon>
        <taxon>Embryophyta</taxon>
        <taxon>Tracheophyta</taxon>
        <taxon>Spermatophyta</taxon>
        <taxon>Magnoliopsida</taxon>
        <taxon>eudicotyledons</taxon>
        <taxon>Gunneridae</taxon>
        <taxon>Pentapetalae</taxon>
        <taxon>rosids</taxon>
        <taxon>fabids</taxon>
        <taxon>Fabales</taxon>
        <taxon>Fabaceae</taxon>
        <taxon>Papilionoideae</taxon>
        <taxon>50 kb inversion clade</taxon>
        <taxon>NPAAA clade</taxon>
        <taxon>indigoferoid/millettioid clade</taxon>
        <taxon>Phaseoleae</taxon>
        <taxon>Canavalia</taxon>
    </lineage>
</organism>
<dbReference type="EMBL" id="JAYMYQ010000004">
    <property type="protein sequence ID" value="KAK7339486.1"/>
    <property type="molecule type" value="Genomic_DNA"/>
</dbReference>
<sequence>MYNVKGAIQVNLGGTSRPIKEHVKMNDPVVKIQFKSLGDVWTTLSDKAKRFTLFSFLSTWNGSRGYSYSGPLDETHFCRGNLLIIYLGSMRSKGCSTGSWKAQGYERKNHVTDSCQRPIVSEIMTWK</sequence>
<keyword evidence="2" id="KW-1185">Reference proteome</keyword>
<name>A0AAN9QM56_CANGL</name>
<dbReference type="Proteomes" id="UP001367508">
    <property type="component" value="Unassembled WGS sequence"/>
</dbReference>
<evidence type="ECO:0000313" key="1">
    <source>
        <dbReference type="EMBL" id="KAK7339486.1"/>
    </source>
</evidence>
<protein>
    <submittedName>
        <fullName evidence="1">Uncharacterized protein</fullName>
    </submittedName>
</protein>
<comment type="caution">
    <text evidence="1">The sequence shown here is derived from an EMBL/GenBank/DDBJ whole genome shotgun (WGS) entry which is preliminary data.</text>
</comment>
<reference evidence="1 2" key="1">
    <citation type="submission" date="2024-01" db="EMBL/GenBank/DDBJ databases">
        <title>The genomes of 5 underutilized Papilionoideae crops provide insights into root nodulation and disease resistanc.</title>
        <authorList>
            <person name="Jiang F."/>
        </authorList>
    </citation>
    <scope>NUCLEOTIDE SEQUENCE [LARGE SCALE GENOMIC DNA]</scope>
    <source>
        <strain evidence="1">LVBAO_FW01</strain>
        <tissue evidence="1">Leaves</tissue>
    </source>
</reference>